<dbReference type="Proteomes" id="UP000184130">
    <property type="component" value="Unassembled WGS sequence"/>
</dbReference>
<name>A0A1M6Z1R9_XYLRU</name>
<proteinExistence type="predicted"/>
<gene>
    <name evidence="1" type="ORF">SAMN05216463_13716</name>
</gene>
<evidence type="ECO:0000313" key="2">
    <source>
        <dbReference type="Proteomes" id="UP000184130"/>
    </source>
</evidence>
<protein>
    <recommendedName>
        <fullName evidence="3">IrrE N-terminal-like domain-containing protein</fullName>
    </recommendedName>
</protein>
<dbReference type="EMBL" id="FRBD01000037">
    <property type="protein sequence ID" value="SHL24312.1"/>
    <property type="molecule type" value="Genomic_DNA"/>
</dbReference>
<dbReference type="AlphaFoldDB" id="A0A1M6Z1R9"/>
<accession>A0A1M6Z1R9</accession>
<sequence>MGGRRMSEEKQLELFKDNRDKDISSIDRLFRDVKRYRKSSEFKKKLDFYCGFPYLGVYNAALVEQQRPGARLVLTTKKWEELYNRKIKPNARPVIILMPFYPVDFLFDIADTRPIAKRVDDDENEAIEAIIHLHRVESTQDVSFYYDNMMKNLPKQGIYYSTEYITGSELQAEIRKDRTEKLHIQINRDYREEYSSYFAINVSIRANKTEQLASLFHELGHLFCQHIDCSWWEGRSYTKETKEFEAEIVSYLVCQRLGIRTKSVEYLSNYMEENEQIPPILIDFVFQAVDAIEQMAKSNMDVTKCLLYKKDRFFKEKVDNIKQQIKEKKEKEKRKTL</sequence>
<reference evidence="1 2" key="1">
    <citation type="submission" date="2016-11" db="EMBL/GenBank/DDBJ databases">
        <authorList>
            <person name="Jaros S."/>
            <person name="Januszkiewicz K."/>
            <person name="Wedrychowicz H."/>
        </authorList>
    </citation>
    <scope>NUCLEOTIDE SEQUENCE [LARGE SCALE GENOMIC DNA]</scope>
    <source>
        <strain evidence="1 2">KHT3</strain>
    </source>
</reference>
<evidence type="ECO:0008006" key="3">
    <source>
        <dbReference type="Google" id="ProtNLM"/>
    </source>
</evidence>
<organism evidence="1 2">
    <name type="scientific">Xylanibacter ruminicola</name>
    <name type="common">Prevotella ruminicola</name>
    <dbReference type="NCBI Taxonomy" id="839"/>
    <lineage>
        <taxon>Bacteria</taxon>
        <taxon>Pseudomonadati</taxon>
        <taxon>Bacteroidota</taxon>
        <taxon>Bacteroidia</taxon>
        <taxon>Bacteroidales</taxon>
        <taxon>Prevotellaceae</taxon>
        <taxon>Xylanibacter</taxon>
    </lineage>
</organism>
<evidence type="ECO:0000313" key="1">
    <source>
        <dbReference type="EMBL" id="SHL24312.1"/>
    </source>
</evidence>